<evidence type="ECO:0000256" key="3">
    <source>
        <dbReference type="ARBA" id="ARBA00022723"/>
    </source>
</evidence>
<accession>A0AAW0CRD9</accession>
<dbReference type="InterPro" id="IPR023298">
    <property type="entry name" value="ATPase_P-typ_TM_dom_sf"/>
</dbReference>
<dbReference type="InterPro" id="IPR006121">
    <property type="entry name" value="HMA_dom"/>
</dbReference>
<feature type="transmembrane region" description="Helical" evidence="6">
    <location>
        <begin position="523"/>
        <end position="540"/>
    </location>
</feature>
<name>A0AAW0CRD9_9AGAR</name>
<keyword evidence="6" id="KW-0067">ATP-binding</keyword>
<comment type="subcellular location">
    <subcellularLocation>
        <location evidence="1 6">Membrane</location>
    </subcellularLocation>
</comment>
<dbReference type="GO" id="GO:0016020">
    <property type="term" value="C:membrane"/>
    <property type="evidence" value="ECO:0007669"/>
    <property type="project" value="UniProtKB-SubCell"/>
</dbReference>
<evidence type="ECO:0000259" key="8">
    <source>
        <dbReference type="PROSITE" id="PS50846"/>
    </source>
</evidence>
<dbReference type="Pfam" id="PF00403">
    <property type="entry name" value="HMA"/>
    <property type="match status" value="1"/>
</dbReference>
<evidence type="ECO:0000256" key="7">
    <source>
        <dbReference type="SAM" id="MobiDB-lite"/>
    </source>
</evidence>
<keyword evidence="10" id="KW-1185">Reference proteome</keyword>
<evidence type="ECO:0000313" key="9">
    <source>
        <dbReference type="EMBL" id="KAK7042529.1"/>
    </source>
</evidence>
<dbReference type="Pfam" id="PF00122">
    <property type="entry name" value="E1-E2_ATPase"/>
    <property type="match status" value="1"/>
</dbReference>
<dbReference type="SUPFAM" id="SSF56784">
    <property type="entry name" value="HAD-like"/>
    <property type="match status" value="1"/>
</dbReference>
<feature type="transmembrane region" description="Helical" evidence="6">
    <location>
        <begin position="488"/>
        <end position="511"/>
    </location>
</feature>
<dbReference type="PROSITE" id="PS50846">
    <property type="entry name" value="HMA_2"/>
    <property type="match status" value="1"/>
</dbReference>
<dbReference type="GO" id="GO:0019829">
    <property type="term" value="F:ATPase-coupled monoatomic cation transmembrane transporter activity"/>
    <property type="evidence" value="ECO:0007669"/>
    <property type="project" value="InterPro"/>
</dbReference>
<dbReference type="Gene3D" id="3.40.50.1000">
    <property type="entry name" value="HAD superfamily/HAD-like"/>
    <property type="match status" value="1"/>
</dbReference>
<dbReference type="InterPro" id="IPR023299">
    <property type="entry name" value="ATPase_P-typ_cyto_dom_N"/>
</dbReference>
<evidence type="ECO:0000256" key="5">
    <source>
        <dbReference type="ARBA" id="ARBA00023136"/>
    </source>
</evidence>
<dbReference type="Proteomes" id="UP001362999">
    <property type="component" value="Unassembled WGS sequence"/>
</dbReference>
<dbReference type="InterPro" id="IPR036163">
    <property type="entry name" value="HMA_dom_sf"/>
</dbReference>
<feature type="domain" description="HMA" evidence="8">
    <location>
        <begin position="269"/>
        <end position="336"/>
    </location>
</feature>
<dbReference type="SUPFAM" id="SSF81665">
    <property type="entry name" value="Calcium ATPase, transmembrane domain M"/>
    <property type="match status" value="1"/>
</dbReference>
<feature type="transmembrane region" description="Helical" evidence="6">
    <location>
        <begin position="719"/>
        <end position="744"/>
    </location>
</feature>
<dbReference type="InterPro" id="IPR008250">
    <property type="entry name" value="ATPase_P-typ_transduc_dom_A_sf"/>
</dbReference>
<evidence type="ECO:0000256" key="6">
    <source>
        <dbReference type="RuleBase" id="RU362081"/>
    </source>
</evidence>
<dbReference type="InterPro" id="IPR027256">
    <property type="entry name" value="P-typ_ATPase_IB"/>
</dbReference>
<dbReference type="NCBIfam" id="TIGR01494">
    <property type="entry name" value="ATPase_P-type"/>
    <property type="match status" value="1"/>
</dbReference>
<feature type="transmembrane region" description="Helical" evidence="6">
    <location>
        <begin position="1050"/>
        <end position="1069"/>
    </location>
</feature>
<dbReference type="SUPFAM" id="SSF55008">
    <property type="entry name" value="HMA, heavy metal-associated domain"/>
    <property type="match status" value="1"/>
</dbReference>
<dbReference type="Gene3D" id="3.40.1110.10">
    <property type="entry name" value="Calcium-transporting ATPase, cytoplasmic domain N"/>
    <property type="match status" value="1"/>
</dbReference>
<dbReference type="Pfam" id="PF00702">
    <property type="entry name" value="Hydrolase"/>
    <property type="match status" value="1"/>
</dbReference>
<dbReference type="NCBIfam" id="TIGR01511">
    <property type="entry name" value="ATPase-IB1_Cu"/>
    <property type="match status" value="1"/>
</dbReference>
<dbReference type="EMBL" id="JAWWNJ010000013">
    <property type="protein sequence ID" value="KAK7042529.1"/>
    <property type="molecule type" value="Genomic_DNA"/>
</dbReference>
<sequence>MRMAAQDPGNDGSGCRLSPPGSIQESIPNEGDAISCEDECCQKALSIHSVDSEYSCERGCCATQRDDKTTDECCNKNEETVSAEKCDNGCCAIEKVDDEVSCEDECCKTAEPTSDPCEKGCCRVLQDDEPVTVACNQGCCSDEVDECTTEEMSCDEDDDDSLCPCCVEILVQHPNLVGRTRTEAEMVNPTLFPKNSVHRLSTAIRKCCRLFESTCAQKSCCFSSSLPPKPRRTIPKTVPSQCKQPAPLPADRISNHSIHSSLDDSSAREPLKLEITGMDCADCCIKINRALSRLPSIKGVHLSYIEAIATFTYDPEILNPEAIARYVARATGFSITPVGNEDRLLPSTHIVLPVTFSRMPPAHVLEPMNPRHRKELGGFTEISFPIRGEGARQPRQVLAELADYDPKIVSSDVLRKMDDRASQDLRRIALRTLCIVLLSIPVLVITWAKIPGSSLAHGVASAVLTTLIQALALPILSSSLRSIIFLHAIDMSVLVSVSSLSAWIFSLVSFAFEAAGRPFAEPFFETVALLLSLVHIGRVVQAATRRATRSATRELEQCQPKEVILVEQVGSSTIETVLDARLLYYGDIVRLRPAARIATDGIVVSGSSSVDESSITGESIPSAKQVGSSVAAGTLNLDGTLDIQITQLIHENYLARIGRLVHQAQATRSRFQDLADRFSAIVLPVSAVCAAIAFVTWFFVNRYGKHLSSSNSAVGGLTYALAILIVSCPCAIGVAVPLVVAAALRAGLREGILFRSSEALQKAHNVDAVVFDKTGTLSCGLFSLQRKEFLVPGASNIIHPLVSSNQHPISKAVSMHLAALQPDNSIQSPEIESLPGMGVRSILAGYPLHGGNPKFTGSTQHPIVQEFTARGLTLFTVTLAGELVAAFGLSDMPRADASPLLTELSARGKEIFLLSGDNARAVARFATMLPIEPSKAQAACTPADKAEFISALQARGRRVCFVGDGTNDAPALAQADVSLCITSGADVAIAAAGALVAGERMQRGVLAALDIAKDAQHHMVAALGWCVLYNTAALLLAGGVFLRVRIEPQWAGLGELVGLVPVLIVGLALDLRWRWRRK</sequence>
<comment type="similarity">
    <text evidence="6">Belongs to the cation transport ATPase (P-type) (TC 3.A.3) family. Type IB subfamily.</text>
</comment>
<dbReference type="FunFam" id="2.70.150.10:FF:000002">
    <property type="entry name" value="Copper-transporting ATPase 1, putative"/>
    <property type="match status" value="1"/>
</dbReference>
<gene>
    <name evidence="9" type="ORF">R3P38DRAFT_319410</name>
</gene>
<comment type="caution">
    <text evidence="9">The sequence shown here is derived from an EMBL/GenBank/DDBJ whole genome shotgun (WGS) entry which is preliminary data.</text>
</comment>
<keyword evidence="4 6" id="KW-1133">Transmembrane helix</keyword>
<organism evidence="9 10">
    <name type="scientific">Favolaschia claudopus</name>
    <dbReference type="NCBI Taxonomy" id="2862362"/>
    <lineage>
        <taxon>Eukaryota</taxon>
        <taxon>Fungi</taxon>
        <taxon>Dikarya</taxon>
        <taxon>Basidiomycota</taxon>
        <taxon>Agaricomycotina</taxon>
        <taxon>Agaricomycetes</taxon>
        <taxon>Agaricomycetidae</taxon>
        <taxon>Agaricales</taxon>
        <taxon>Marasmiineae</taxon>
        <taxon>Mycenaceae</taxon>
        <taxon>Favolaschia</taxon>
    </lineage>
</organism>
<dbReference type="GO" id="GO:0005524">
    <property type="term" value="F:ATP binding"/>
    <property type="evidence" value="ECO:0007669"/>
    <property type="project" value="UniProtKB-UniRule"/>
</dbReference>
<evidence type="ECO:0000313" key="10">
    <source>
        <dbReference type="Proteomes" id="UP001362999"/>
    </source>
</evidence>
<reference evidence="9 10" key="1">
    <citation type="journal article" date="2024" name="J Genomics">
        <title>Draft genome sequencing and assembly of Favolaschia claudopus CIRM-BRFM 2984 isolated from oak limbs.</title>
        <authorList>
            <person name="Navarro D."/>
            <person name="Drula E."/>
            <person name="Chaduli D."/>
            <person name="Cazenave R."/>
            <person name="Ahrendt S."/>
            <person name="Wang J."/>
            <person name="Lipzen A."/>
            <person name="Daum C."/>
            <person name="Barry K."/>
            <person name="Grigoriev I.V."/>
            <person name="Favel A."/>
            <person name="Rosso M.N."/>
            <person name="Martin F."/>
        </authorList>
    </citation>
    <scope>NUCLEOTIDE SEQUENCE [LARGE SCALE GENOMIC DNA]</scope>
    <source>
        <strain evidence="9 10">CIRM-BRFM 2984</strain>
    </source>
</reference>
<keyword evidence="6" id="KW-0547">Nucleotide-binding</keyword>
<keyword evidence="2 6" id="KW-0812">Transmembrane</keyword>
<dbReference type="CDD" id="cd00371">
    <property type="entry name" value="HMA"/>
    <property type="match status" value="1"/>
</dbReference>
<feature type="region of interest" description="Disordered" evidence="7">
    <location>
        <begin position="1"/>
        <end position="22"/>
    </location>
</feature>
<feature type="transmembrane region" description="Helical" evidence="6">
    <location>
        <begin position="428"/>
        <end position="448"/>
    </location>
</feature>
<dbReference type="NCBIfam" id="TIGR01525">
    <property type="entry name" value="ATPase-IB_hvy"/>
    <property type="match status" value="1"/>
</dbReference>
<dbReference type="InterPro" id="IPR059000">
    <property type="entry name" value="ATPase_P-type_domA"/>
</dbReference>
<evidence type="ECO:0000256" key="4">
    <source>
        <dbReference type="ARBA" id="ARBA00022989"/>
    </source>
</evidence>
<feature type="transmembrane region" description="Helical" evidence="6">
    <location>
        <begin position="678"/>
        <end position="699"/>
    </location>
</feature>
<keyword evidence="3 6" id="KW-0479">Metal-binding</keyword>
<dbReference type="PANTHER" id="PTHR46594:SF4">
    <property type="entry name" value="P-TYPE CATION-TRANSPORTING ATPASE"/>
    <property type="match status" value="1"/>
</dbReference>
<dbReference type="InterPro" id="IPR036412">
    <property type="entry name" value="HAD-like_sf"/>
</dbReference>
<evidence type="ECO:0000256" key="2">
    <source>
        <dbReference type="ARBA" id="ARBA00022692"/>
    </source>
</evidence>
<protein>
    <submittedName>
        <fullName evidence="9">Heavy metal translocatin</fullName>
    </submittedName>
</protein>
<dbReference type="GO" id="GO:0016887">
    <property type="term" value="F:ATP hydrolysis activity"/>
    <property type="evidence" value="ECO:0007669"/>
    <property type="project" value="InterPro"/>
</dbReference>
<dbReference type="Gene3D" id="2.70.150.10">
    <property type="entry name" value="Calcium-transporting ATPase, cytoplasmic transduction domain A"/>
    <property type="match status" value="1"/>
</dbReference>
<dbReference type="InterPro" id="IPR023214">
    <property type="entry name" value="HAD_sf"/>
</dbReference>
<dbReference type="InterPro" id="IPR001757">
    <property type="entry name" value="P_typ_ATPase"/>
</dbReference>
<dbReference type="AlphaFoldDB" id="A0AAW0CRD9"/>
<evidence type="ECO:0000256" key="1">
    <source>
        <dbReference type="ARBA" id="ARBA00004370"/>
    </source>
</evidence>
<dbReference type="GO" id="GO:0046872">
    <property type="term" value="F:metal ion binding"/>
    <property type="evidence" value="ECO:0007669"/>
    <property type="project" value="UniProtKB-KW"/>
</dbReference>
<feature type="transmembrane region" description="Helical" evidence="6">
    <location>
        <begin position="454"/>
        <end position="476"/>
    </location>
</feature>
<dbReference type="SUPFAM" id="SSF81653">
    <property type="entry name" value="Calcium ATPase, transduction domain A"/>
    <property type="match status" value="1"/>
</dbReference>
<feature type="transmembrane region" description="Helical" evidence="6">
    <location>
        <begin position="1022"/>
        <end position="1044"/>
    </location>
</feature>
<dbReference type="PANTHER" id="PTHR46594">
    <property type="entry name" value="P-TYPE CATION-TRANSPORTING ATPASE"/>
    <property type="match status" value="1"/>
</dbReference>
<proteinExistence type="inferred from homology"/>
<keyword evidence="5 6" id="KW-0472">Membrane</keyword>
<dbReference type="Gene3D" id="3.30.70.100">
    <property type="match status" value="1"/>
</dbReference>
<dbReference type="PRINTS" id="PR00119">
    <property type="entry name" value="CATATPASE"/>
</dbReference>